<dbReference type="SUPFAM" id="SSF90123">
    <property type="entry name" value="ABC transporter transmembrane region"/>
    <property type="match status" value="1"/>
</dbReference>
<gene>
    <name evidence="10" type="ORF">J2S10_001912</name>
</gene>
<evidence type="ECO:0000256" key="1">
    <source>
        <dbReference type="ARBA" id="ARBA00004651"/>
    </source>
</evidence>
<keyword evidence="6 7" id="KW-0472">Membrane</keyword>
<reference evidence="10 11" key="1">
    <citation type="submission" date="2023-07" db="EMBL/GenBank/DDBJ databases">
        <title>Genomic Encyclopedia of Type Strains, Phase IV (KMG-IV): sequencing the most valuable type-strain genomes for metagenomic binning, comparative biology and taxonomic classification.</title>
        <authorList>
            <person name="Goeker M."/>
        </authorList>
    </citation>
    <scope>NUCLEOTIDE SEQUENCE [LARGE SCALE GENOMIC DNA]</scope>
    <source>
        <strain evidence="10 11">DSM 27594</strain>
    </source>
</reference>
<feature type="transmembrane region" description="Helical" evidence="7">
    <location>
        <begin position="175"/>
        <end position="193"/>
    </location>
</feature>
<dbReference type="PANTHER" id="PTHR43394:SF1">
    <property type="entry name" value="ATP-BINDING CASSETTE SUB-FAMILY B MEMBER 10, MITOCHONDRIAL"/>
    <property type="match status" value="1"/>
</dbReference>
<dbReference type="InterPro" id="IPR003593">
    <property type="entry name" value="AAA+_ATPase"/>
</dbReference>
<dbReference type="InterPro" id="IPR027417">
    <property type="entry name" value="P-loop_NTPase"/>
</dbReference>
<organism evidence="10 11">
    <name type="scientific">Neobacillus ginsengisoli</name>
    <dbReference type="NCBI Taxonomy" id="904295"/>
    <lineage>
        <taxon>Bacteria</taxon>
        <taxon>Bacillati</taxon>
        <taxon>Bacillota</taxon>
        <taxon>Bacilli</taxon>
        <taxon>Bacillales</taxon>
        <taxon>Bacillaceae</taxon>
        <taxon>Neobacillus</taxon>
    </lineage>
</organism>
<keyword evidence="2 7" id="KW-0812">Transmembrane</keyword>
<dbReference type="Pfam" id="PF00664">
    <property type="entry name" value="ABC_membrane"/>
    <property type="match status" value="1"/>
</dbReference>
<dbReference type="SUPFAM" id="SSF52540">
    <property type="entry name" value="P-loop containing nucleoside triphosphate hydrolases"/>
    <property type="match status" value="1"/>
</dbReference>
<feature type="transmembrane region" description="Helical" evidence="7">
    <location>
        <begin position="282"/>
        <end position="303"/>
    </location>
</feature>
<dbReference type="SMART" id="SM00382">
    <property type="entry name" value="AAA"/>
    <property type="match status" value="1"/>
</dbReference>
<dbReference type="InterPro" id="IPR039421">
    <property type="entry name" value="Type_1_exporter"/>
</dbReference>
<evidence type="ECO:0000313" key="11">
    <source>
        <dbReference type="Proteomes" id="UP001224122"/>
    </source>
</evidence>
<dbReference type="RefSeq" id="WP_307406959.1">
    <property type="nucleotide sequence ID" value="NZ_JAUSTW010000003.1"/>
</dbReference>
<dbReference type="InterPro" id="IPR003439">
    <property type="entry name" value="ABC_transporter-like_ATP-bd"/>
</dbReference>
<evidence type="ECO:0000256" key="5">
    <source>
        <dbReference type="ARBA" id="ARBA00022989"/>
    </source>
</evidence>
<dbReference type="CDD" id="cd18545">
    <property type="entry name" value="ABC_6TM_YknV_like"/>
    <property type="match status" value="1"/>
</dbReference>
<keyword evidence="4 10" id="KW-0067">ATP-binding</keyword>
<keyword evidence="3" id="KW-0547">Nucleotide-binding</keyword>
<evidence type="ECO:0000256" key="2">
    <source>
        <dbReference type="ARBA" id="ARBA00022692"/>
    </source>
</evidence>
<comment type="caution">
    <text evidence="10">The sequence shown here is derived from an EMBL/GenBank/DDBJ whole genome shotgun (WGS) entry which is preliminary data.</text>
</comment>
<dbReference type="Gene3D" id="1.20.1560.10">
    <property type="entry name" value="ABC transporter type 1, transmembrane domain"/>
    <property type="match status" value="1"/>
</dbReference>
<dbReference type="PROSITE" id="PS50929">
    <property type="entry name" value="ABC_TM1F"/>
    <property type="match status" value="1"/>
</dbReference>
<feature type="domain" description="ABC transmembrane type-1" evidence="9">
    <location>
        <begin position="36"/>
        <end position="317"/>
    </location>
</feature>
<evidence type="ECO:0000259" key="9">
    <source>
        <dbReference type="PROSITE" id="PS50929"/>
    </source>
</evidence>
<proteinExistence type="predicted"/>
<dbReference type="InterPro" id="IPR036640">
    <property type="entry name" value="ABC1_TM_sf"/>
</dbReference>
<evidence type="ECO:0000259" key="8">
    <source>
        <dbReference type="PROSITE" id="PS50893"/>
    </source>
</evidence>
<feature type="transmembrane region" description="Helical" evidence="7">
    <location>
        <begin position="151"/>
        <end position="169"/>
    </location>
</feature>
<dbReference type="Gene3D" id="3.40.50.300">
    <property type="entry name" value="P-loop containing nucleotide triphosphate hydrolases"/>
    <property type="match status" value="1"/>
</dbReference>
<dbReference type="Proteomes" id="UP001224122">
    <property type="component" value="Unassembled WGS sequence"/>
</dbReference>
<name>A0ABT9XT67_9BACI</name>
<dbReference type="PROSITE" id="PS50893">
    <property type="entry name" value="ABC_TRANSPORTER_2"/>
    <property type="match status" value="1"/>
</dbReference>
<feature type="domain" description="ABC transporter" evidence="8">
    <location>
        <begin position="351"/>
        <end position="585"/>
    </location>
</feature>
<dbReference type="InterPro" id="IPR011527">
    <property type="entry name" value="ABC1_TM_dom"/>
</dbReference>
<evidence type="ECO:0000313" key="10">
    <source>
        <dbReference type="EMBL" id="MDQ0198754.1"/>
    </source>
</evidence>
<evidence type="ECO:0000256" key="3">
    <source>
        <dbReference type="ARBA" id="ARBA00022741"/>
    </source>
</evidence>
<evidence type="ECO:0000256" key="7">
    <source>
        <dbReference type="SAM" id="Phobius"/>
    </source>
</evidence>
<feature type="transmembrane region" description="Helical" evidence="7">
    <location>
        <begin position="257"/>
        <end position="276"/>
    </location>
</feature>
<dbReference type="Pfam" id="PF00005">
    <property type="entry name" value="ABC_tran"/>
    <property type="match status" value="1"/>
</dbReference>
<sequence length="593" mass="66645">MARNKFDVDEELESPFSFIHLKRLLVYIKPYKKKILFTIFIMLIASAANLIGPYLIKQAIDVKIPGKDVKGLGGLAGIYVISLIITGVCLKYKIRMMTEIGQSVIQNIRKDLFTHLQKLSFSFYDSRPHGKILVRVVNYVNSLSDLLSNGLINLITDLFSLFVILGFMFSIDVKLTLLSMVGFPILAIVIFLIKNAQRRAWQTLSNKQSNMNAYIHESINGIKVTQAFTREDENKRIFREVSESYRTSWMKAVKIQFLLWPSIENLSVFTVSFIYIMGISSIGHGVTVGALIAFVGYIGMFWMPLTNIGNFYNAIINATAYLERIFEMIDEKPTVIGDPNAAELPTIQGKVEFKNVLFGYEGDEKVLDNINFSVNPGETIALVGATGSGKTTIVSLISRFYNINSGKIEIDGVDIKTVTIPSLRKQMGVMLQDPFIFSGTIMDNIRYGRLDASDKEVIEAAKAVQAHQFITGMKDGYQTEVNERGTRLSTGQRQLISFARALLADPKILILDEATSSIDTETELALQRGLETLLEGRTSFIIAHRLSTIQNATRILVIDKGRIIEEGSHTELMRRKSFYWKLHKSQHQSLDVG</sequence>
<keyword evidence="11" id="KW-1185">Reference proteome</keyword>
<evidence type="ECO:0000256" key="4">
    <source>
        <dbReference type="ARBA" id="ARBA00022840"/>
    </source>
</evidence>
<dbReference type="EMBL" id="JAUSTW010000003">
    <property type="protein sequence ID" value="MDQ0198754.1"/>
    <property type="molecule type" value="Genomic_DNA"/>
</dbReference>
<dbReference type="GO" id="GO:0005524">
    <property type="term" value="F:ATP binding"/>
    <property type="evidence" value="ECO:0007669"/>
    <property type="project" value="UniProtKB-KW"/>
</dbReference>
<accession>A0ABT9XT67</accession>
<feature type="transmembrane region" description="Helical" evidence="7">
    <location>
        <begin position="71"/>
        <end position="90"/>
    </location>
</feature>
<dbReference type="PANTHER" id="PTHR43394">
    <property type="entry name" value="ATP-DEPENDENT PERMEASE MDL1, MITOCHONDRIAL"/>
    <property type="match status" value="1"/>
</dbReference>
<keyword evidence="5 7" id="KW-1133">Transmembrane helix</keyword>
<comment type="subcellular location">
    <subcellularLocation>
        <location evidence="1">Cell membrane</location>
        <topology evidence="1">Multi-pass membrane protein</topology>
    </subcellularLocation>
</comment>
<feature type="transmembrane region" description="Helical" evidence="7">
    <location>
        <begin position="35"/>
        <end position="56"/>
    </location>
</feature>
<evidence type="ECO:0000256" key="6">
    <source>
        <dbReference type="ARBA" id="ARBA00023136"/>
    </source>
</evidence>
<protein>
    <submittedName>
        <fullName evidence="10">ATP-binding cassette subfamily B protein</fullName>
    </submittedName>
</protein>